<feature type="transmembrane region" description="Helical" evidence="8">
    <location>
        <begin position="531"/>
        <end position="556"/>
    </location>
</feature>
<evidence type="ECO:0000256" key="8">
    <source>
        <dbReference type="RuleBase" id="RU363032"/>
    </source>
</evidence>
<name>A0A4R2L5V2_9FIRM</name>
<evidence type="ECO:0000256" key="6">
    <source>
        <dbReference type="ARBA" id="ARBA00022989"/>
    </source>
</evidence>
<sequence length="563" mass="63351">MYRMITHKRRNIIKMVGFLTVMWILGGYILYPTLKTIGMSFTGKQGFTLLFYKQFFVIKGNVEALGNTLVLGFSTVIVCGIIGTALAFYVSYFNFPFKDFTYKLLLTPLMLPGIIIVIAFIQLYGESGMITKTIEILFGLDRVPYVFSGFWGIIFVHAYTQYVYFFMNVSVAIKHIDYSVIEAAKNLGASKLKIFTTIIIPFITPAIIASSIITFMTGIGSFTAPSLIGDHYKVLTTQILLAKANNYMEMAAVQVILLMIVSIVFLEVFRYYEKKTHFTSSVNGVGIKPIDIENKWLRTLFMMLSTILVLFIILPVLTILILSFVKSGTWMIEIYPKEFSLDNYMKIFVKSRAFAPFMSSINMSILASLLGAFVAVPCSYIIVKTKCKFKFIVEVLAMLPWTMPASAIAINMINAFNKPTIFSFKGILVGTYIILPLAYFVKILPLILRTTSISLYNLSDTYDEASKSLGASWMYTFRRITLPIIMPGIMAGILLGFIRCVGEYTTSVYLYNVWNKPISMAMVNALFEYEIGLAMAYGVLIILLTAIVSSVITRLVNIGRIQL</sequence>
<feature type="transmembrane region" description="Helical" evidence="8">
    <location>
        <begin position="194"/>
        <end position="216"/>
    </location>
</feature>
<feature type="domain" description="ABC transmembrane type-1" evidence="9">
    <location>
        <begin position="357"/>
        <end position="552"/>
    </location>
</feature>
<evidence type="ECO:0000256" key="1">
    <source>
        <dbReference type="ARBA" id="ARBA00004429"/>
    </source>
</evidence>
<accession>A0A4R2L5V2</accession>
<dbReference type="InterPro" id="IPR035906">
    <property type="entry name" value="MetI-like_sf"/>
</dbReference>
<evidence type="ECO:0000313" key="10">
    <source>
        <dbReference type="EMBL" id="TCO79429.1"/>
    </source>
</evidence>
<gene>
    <name evidence="10" type="ORF">EV214_102148</name>
</gene>
<feature type="transmembrane region" description="Helical" evidence="8">
    <location>
        <begin position="300"/>
        <end position="325"/>
    </location>
</feature>
<evidence type="ECO:0000256" key="3">
    <source>
        <dbReference type="ARBA" id="ARBA00022475"/>
    </source>
</evidence>
<feature type="transmembrane region" description="Helical" evidence="8">
    <location>
        <begin position="145"/>
        <end position="173"/>
    </location>
</feature>
<evidence type="ECO:0000256" key="2">
    <source>
        <dbReference type="ARBA" id="ARBA00022448"/>
    </source>
</evidence>
<evidence type="ECO:0000256" key="4">
    <source>
        <dbReference type="ARBA" id="ARBA00022519"/>
    </source>
</evidence>
<dbReference type="InterPro" id="IPR000515">
    <property type="entry name" value="MetI-like"/>
</dbReference>
<proteinExistence type="inferred from homology"/>
<dbReference type="Gene3D" id="1.10.3720.10">
    <property type="entry name" value="MetI-like"/>
    <property type="match status" value="2"/>
</dbReference>
<reference evidence="10 11" key="1">
    <citation type="submission" date="2019-03" db="EMBL/GenBank/DDBJ databases">
        <title>Genomic Encyclopedia of Type Strains, Phase IV (KMG-IV): sequencing the most valuable type-strain genomes for metagenomic binning, comparative biology and taxonomic classification.</title>
        <authorList>
            <person name="Goeker M."/>
        </authorList>
    </citation>
    <scope>NUCLEOTIDE SEQUENCE [LARGE SCALE GENOMIC DNA]</scope>
    <source>
        <strain evidence="10 11">DSM 102940</strain>
    </source>
</reference>
<dbReference type="SUPFAM" id="SSF161098">
    <property type="entry name" value="MetI-like"/>
    <property type="match status" value="2"/>
</dbReference>
<evidence type="ECO:0000259" key="9">
    <source>
        <dbReference type="PROSITE" id="PS50928"/>
    </source>
</evidence>
<comment type="similarity">
    <text evidence="8">Belongs to the binding-protein-dependent transport system permease family.</text>
</comment>
<feature type="transmembrane region" description="Helical" evidence="8">
    <location>
        <begin position="12"/>
        <end position="31"/>
    </location>
</feature>
<keyword evidence="4" id="KW-0997">Cell inner membrane</keyword>
<dbReference type="PANTHER" id="PTHR43357">
    <property type="entry name" value="INNER MEMBRANE ABC TRANSPORTER PERMEASE PROTEIN YDCV"/>
    <property type="match status" value="1"/>
</dbReference>
<comment type="subcellular location">
    <subcellularLocation>
        <location evidence="1">Cell inner membrane</location>
        <topology evidence="1">Multi-pass membrane protein</topology>
    </subcellularLocation>
    <subcellularLocation>
        <location evidence="8">Cell membrane</location>
        <topology evidence="8">Multi-pass membrane protein</topology>
    </subcellularLocation>
</comment>
<feature type="transmembrane region" description="Helical" evidence="8">
    <location>
        <begin position="251"/>
        <end position="269"/>
    </location>
</feature>
<dbReference type="AlphaFoldDB" id="A0A4R2L5V2"/>
<feature type="transmembrane region" description="Helical" evidence="8">
    <location>
        <begin position="395"/>
        <end position="416"/>
    </location>
</feature>
<keyword evidence="3" id="KW-1003">Cell membrane</keyword>
<keyword evidence="7 8" id="KW-0472">Membrane</keyword>
<dbReference type="PANTHER" id="PTHR43357:SF4">
    <property type="entry name" value="INNER MEMBRANE ABC TRANSPORTER PERMEASE PROTEIN YDCV"/>
    <property type="match status" value="1"/>
</dbReference>
<feature type="transmembrane region" description="Helical" evidence="8">
    <location>
        <begin position="104"/>
        <end position="125"/>
    </location>
</feature>
<evidence type="ECO:0000256" key="7">
    <source>
        <dbReference type="ARBA" id="ARBA00023136"/>
    </source>
</evidence>
<feature type="transmembrane region" description="Helical" evidence="8">
    <location>
        <begin position="69"/>
        <end position="92"/>
    </location>
</feature>
<organism evidence="10 11">
    <name type="scientific">Marinisporobacter balticus</name>
    <dbReference type="NCBI Taxonomy" id="2018667"/>
    <lineage>
        <taxon>Bacteria</taxon>
        <taxon>Bacillati</taxon>
        <taxon>Bacillota</taxon>
        <taxon>Clostridia</taxon>
        <taxon>Peptostreptococcales</taxon>
        <taxon>Thermotaleaceae</taxon>
        <taxon>Marinisporobacter</taxon>
    </lineage>
</organism>
<feature type="domain" description="ABC transmembrane type-1" evidence="9">
    <location>
        <begin position="65"/>
        <end position="269"/>
    </location>
</feature>
<dbReference type="CDD" id="cd06261">
    <property type="entry name" value="TM_PBP2"/>
    <property type="match status" value="2"/>
</dbReference>
<keyword evidence="2 8" id="KW-0813">Transport</keyword>
<protein>
    <submittedName>
        <fullName evidence="10">Iron(III) transport system permease protein</fullName>
    </submittedName>
</protein>
<dbReference type="GO" id="GO:0055085">
    <property type="term" value="P:transmembrane transport"/>
    <property type="evidence" value="ECO:0007669"/>
    <property type="project" value="InterPro"/>
</dbReference>
<dbReference type="EMBL" id="SLWV01000002">
    <property type="protein sequence ID" value="TCO79429.1"/>
    <property type="molecule type" value="Genomic_DNA"/>
</dbReference>
<dbReference type="GO" id="GO:0005886">
    <property type="term" value="C:plasma membrane"/>
    <property type="evidence" value="ECO:0007669"/>
    <property type="project" value="UniProtKB-SubCell"/>
</dbReference>
<feature type="transmembrane region" description="Helical" evidence="8">
    <location>
        <begin position="484"/>
        <end position="511"/>
    </location>
</feature>
<dbReference type="Proteomes" id="UP000294919">
    <property type="component" value="Unassembled WGS sequence"/>
</dbReference>
<keyword evidence="6 8" id="KW-1133">Transmembrane helix</keyword>
<keyword evidence="5 8" id="KW-0812">Transmembrane</keyword>
<evidence type="ECO:0000256" key="5">
    <source>
        <dbReference type="ARBA" id="ARBA00022692"/>
    </source>
</evidence>
<keyword evidence="11" id="KW-1185">Reference proteome</keyword>
<dbReference type="PROSITE" id="PS50928">
    <property type="entry name" value="ABC_TM1"/>
    <property type="match status" value="2"/>
</dbReference>
<evidence type="ECO:0000313" key="11">
    <source>
        <dbReference type="Proteomes" id="UP000294919"/>
    </source>
</evidence>
<feature type="transmembrane region" description="Helical" evidence="8">
    <location>
        <begin position="361"/>
        <end position="383"/>
    </location>
</feature>
<comment type="caution">
    <text evidence="10">The sequence shown here is derived from an EMBL/GenBank/DDBJ whole genome shotgun (WGS) entry which is preliminary data.</text>
</comment>
<feature type="transmembrane region" description="Helical" evidence="8">
    <location>
        <begin position="422"/>
        <end position="441"/>
    </location>
</feature>
<dbReference type="Pfam" id="PF00528">
    <property type="entry name" value="BPD_transp_1"/>
    <property type="match status" value="2"/>
</dbReference>